<sequence>MVLLVRSFLFFVLIKLSSAEVTVYNHPALSLYHSGSQTTSASDASFTGLAAYDPTVLTPPPVPNPAPPTNFDIRLTNGISGLSIPQSGNFLGFSIEMSVVNQVLGRNSSFINVPFLNLMGNLVKRGGSVQIRVGGNTQDFATLVPSLADGQAIEKDKDNSNNPTETPPLLYTPEVIYMLGNISSHLNIEWFLGVPLNDSANLRLEIAEVGMNILGSKLKGLQVGNEPDLYQRHGHRPEGYGPFDYDGEFGVVAQALNSDPNAPMKQMLIGPSIASADWTPEQIWATGFMTKHPELKIVSVERYPIDNCFPKYQLGTFHDPQETFPTFLDHSGARNLLAGYADTSRLAQEAGKPLYMFETNTASCGGFPGISASFGAGLWALDYAMQMASMNFSAALLHVGGQNVYYNPFTPPPTKVSDFRKWTVGSVYYSALIMAEVIGKSGKARVIDLNANEGNIYTPAFAIYEDNVPVRVLIINFVTNPSGANDINVNVNADGASSQIKVKKFLAASVSQKGNFTWAGQTFGSSMESDGRPMGEEQDETVNCDPTTRNCQVRVPAPGAALVFLNDGALANAGQGDAPQTFATTAVTKLHNTATVDQLVLQTSNGHGGTERKMASTSRGSFQSGALGQEAPIIMGLLAVAAISGLHFVLLPFFA</sequence>
<evidence type="ECO:0000313" key="5">
    <source>
        <dbReference type="EMBL" id="KLO13587.1"/>
    </source>
</evidence>
<dbReference type="InterPro" id="IPR052974">
    <property type="entry name" value="GH79_Enzymes"/>
</dbReference>
<keyword evidence="6" id="KW-1185">Reference proteome</keyword>
<reference evidence="5 6" key="1">
    <citation type="submission" date="2015-04" db="EMBL/GenBank/DDBJ databases">
        <title>Complete genome sequence of Schizopora paradoxa KUC8140, a cosmopolitan wood degrader in East Asia.</title>
        <authorList>
            <consortium name="DOE Joint Genome Institute"/>
            <person name="Min B."/>
            <person name="Park H."/>
            <person name="Jang Y."/>
            <person name="Kim J.-J."/>
            <person name="Kim K.H."/>
            <person name="Pangilinan J."/>
            <person name="Lipzen A."/>
            <person name="Riley R."/>
            <person name="Grigoriev I.V."/>
            <person name="Spatafora J.W."/>
            <person name="Choi I.-G."/>
        </authorList>
    </citation>
    <scope>NUCLEOTIDE SEQUENCE [LARGE SCALE GENOMIC DNA]</scope>
    <source>
        <strain evidence="5 6">KUC8140</strain>
    </source>
</reference>
<keyword evidence="3" id="KW-0732">Signal</keyword>
<feature type="transmembrane region" description="Helical" evidence="2">
    <location>
        <begin position="633"/>
        <end position="654"/>
    </location>
</feature>
<dbReference type="PANTHER" id="PTHR36183:SF2">
    <property type="entry name" value="BETA-GLUCURONIDASE C-TERMINAL DOMAIN-CONTAINING PROTEIN"/>
    <property type="match status" value="1"/>
</dbReference>
<accession>A0A0H2RPQ2</accession>
<feature type="signal peptide" evidence="3">
    <location>
        <begin position="1"/>
        <end position="19"/>
    </location>
</feature>
<feature type="region of interest" description="Disordered" evidence="1">
    <location>
        <begin position="521"/>
        <end position="542"/>
    </location>
</feature>
<evidence type="ECO:0000256" key="2">
    <source>
        <dbReference type="SAM" id="Phobius"/>
    </source>
</evidence>
<dbReference type="STRING" id="27342.A0A0H2RPQ2"/>
<dbReference type="Gene3D" id="3.20.20.80">
    <property type="entry name" value="Glycosidases"/>
    <property type="match status" value="1"/>
</dbReference>
<dbReference type="Proteomes" id="UP000053477">
    <property type="component" value="Unassembled WGS sequence"/>
</dbReference>
<dbReference type="EMBL" id="KQ085957">
    <property type="protein sequence ID" value="KLO13587.1"/>
    <property type="molecule type" value="Genomic_DNA"/>
</dbReference>
<name>A0A0H2RPQ2_9AGAM</name>
<evidence type="ECO:0000256" key="3">
    <source>
        <dbReference type="SAM" id="SignalP"/>
    </source>
</evidence>
<keyword evidence="2" id="KW-0812">Transmembrane</keyword>
<dbReference type="OrthoDB" id="2796951at2759"/>
<dbReference type="InterPro" id="IPR031728">
    <property type="entry name" value="GlcAase_C"/>
</dbReference>
<proteinExistence type="predicted"/>
<feature type="domain" description="Beta-glucuronidase C-terminal" evidence="4">
    <location>
        <begin position="460"/>
        <end position="562"/>
    </location>
</feature>
<protein>
    <recommendedName>
        <fullName evidence="4">Beta-glucuronidase C-terminal domain-containing protein</fullName>
    </recommendedName>
</protein>
<dbReference type="Pfam" id="PF16862">
    <property type="entry name" value="Glyco_hydro_79C"/>
    <property type="match status" value="1"/>
</dbReference>
<feature type="chain" id="PRO_5005201668" description="Beta-glucuronidase C-terminal domain-containing protein" evidence="3">
    <location>
        <begin position="20"/>
        <end position="655"/>
    </location>
</feature>
<dbReference type="InParanoid" id="A0A0H2RPQ2"/>
<dbReference type="PANTHER" id="PTHR36183">
    <property type="entry name" value="BETA-GLUCURONIDASE"/>
    <property type="match status" value="1"/>
</dbReference>
<organism evidence="5 6">
    <name type="scientific">Schizopora paradoxa</name>
    <dbReference type="NCBI Taxonomy" id="27342"/>
    <lineage>
        <taxon>Eukaryota</taxon>
        <taxon>Fungi</taxon>
        <taxon>Dikarya</taxon>
        <taxon>Basidiomycota</taxon>
        <taxon>Agaricomycotina</taxon>
        <taxon>Agaricomycetes</taxon>
        <taxon>Hymenochaetales</taxon>
        <taxon>Schizoporaceae</taxon>
        <taxon>Schizopora</taxon>
    </lineage>
</organism>
<dbReference type="AlphaFoldDB" id="A0A0H2RPQ2"/>
<keyword evidence="2" id="KW-1133">Transmembrane helix</keyword>
<evidence type="ECO:0000256" key="1">
    <source>
        <dbReference type="SAM" id="MobiDB-lite"/>
    </source>
</evidence>
<gene>
    <name evidence="5" type="ORF">SCHPADRAFT_940250</name>
</gene>
<keyword evidence="2" id="KW-0472">Membrane</keyword>
<evidence type="ECO:0000313" key="6">
    <source>
        <dbReference type="Proteomes" id="UP000053477"/>
    </source>
</evidence>
<evidence type="ECO:0000259" key="4">
    <source>
        <dbReference type="Pfam" id="PF16862"/>
    </source>
</evidence>
<dbReference type="SUPFAM" id="SSF51445">
    <property type="entry name" value="(Trans)glycosidases"/>
    <property type="match status" value="1"/>
</dbReference>
<dbReference type="InterPro" id="IPR017853">
    <property type="entry name" value="GH"/>
</dbReference>